<dbReference type="STRING" id="498761.HM1_1032"/>
<proteinExistence type="predicted"/>
<dbReference type="AlphaFoldDB" id="B0TIC2"/>
<evidence type="ECO:0000313" key="1">
    <source>
        <dbReference type="EMBL" id="ABZ83542.1"/>
    </source>
</evidence>
<protein>
    <submittedName>
        <fullName evidence="1">Uncharacterized protein</fullName>
    </submittedName>
</protein>
<reference evidence="1 2" key="1">
    <citation type="journal article" date="2008" name="J. Bacteriol.">
        <title>The genome of Heliobacterium modesticaldum, a phototrophic representative of the Firmicutes containing the simplest photosynthetic apparatus.</title>
        <authorList>
            <person name="Sattley W.M."/>
            <person name="Madigan M.T."/>
            <person name="Swingley W.D."/>
            <person name="Cheung P.C."/>
            <person name="Clocksin K.M."/>
            <person name="Conrad A.L."/>
            <person name="Dejesa L.C."/>
            <person name="Honchak B.M."/>
            <person name="Jung D.O."/>
            <person name="Karbach L.E."/>
            <person name="Kurdoglu A."/>
            <person name="Lahiri S."/>
            <person name="Mastrian S.D."/>
            <person name="Page L.E."/>
            <person name="Taylor H.L."/>
            <person name="Wang Z.T."/>
            <person name="Raymond J."/>
            <person name="Chen M."/>
            <person name="Blankenship R.E."/>
            <person name="Touchman J.W."/>
        </authorList>
    </citation>
    <scope>NUCLEOTIDE SEQUENCE [LARGE SCALE GENOMIC DNA]</scope>
    <source>
        <strain evidence="2">ATCC 51547 / Ice1</strain>
    </source>
</reference>
<accession>B0TIC2</accession>
<evidence type="ECO:0000313" key="2">
    <source>
        <dbReference type="Proteomes" id="UP000008550"/>
    </source>
</evidence>
<dbReference type="eggNOG" id="COG0726">
    <property type="taxonomic scope" value="Bacteria"/>
</dbReference>
<dbReference type="EMBL" id="CP000930">
    <property type="protein sequence ID" value="ABZ83542.1"/>
    <property type="molecule type" value="Genomic_DNA"/>
</dbReference>
<dbReference type="Proteomes" id="UP000008550">
    <property type="component" value="Chromosome"/>
</dbReference>
<dbReference type="HOGENOM" id="CLU_563489_0_0_9"/>
<organism evidence="1 2">
    <name type="scientific">Heliobacterium modesticaldum (strain ATCC 51547 / Ice1)</name>
    <dbReference type="NCBI Taxonomy" id="498761"/>
    <lineage>
        <taxon>Bacteria</taxon>
        <taxon>Bacillati</taxon>
        <taxon>Bacillota</taxon>
        <taxon>Clostridia</taxon>
        <taxon>Eubacteriales</taxon>
        <taxon>Heliobacteriaceae</taxon>
        <taxon>Heliomicrobium</taxon>
    </lineage>
</organism>
<dbReference type="KEGG" id="hmo:HM1_1032"/>
<gene>
    <name evidence="1" type="ORF">HM1_1032</name>
</gene>
<name>B0TIC2_HELMI</name>
<keyword evidence="2" id="KW-1185">Reference proteome</keyword>
<sequence length="476" mass="54533">MQRMDDFVRGTGKLNWHKHMNRRAFLAAGAAGVAGLAGLALWKSRGDEGRFSSKRPAFPWTPRSVEGAEDIVLRRHPYPYRASLSITSDIDGTSPKEFNRIHQFLNSDLETETGQALALDIADSCWMVVDSDWEGTIDRFGHTVRDQMSFWRGMNMQEEYAADWIAKYVRCGWIDSVHTYGDFNRKNAGETTFHRQVAVESIRKWYDKGFTFTVWINHGNSANVQNLSDGIKRTYEGGDDPASPYYHTDILIPYGIRFVWHSASSSREYVFSRPDLLYPITLGDGQRVWGFYRYSCAHRLFQTKPEYLWSPYNLERQLTEDHLRTLIDEGGFSSVAQHLGGPTDLYNAFPDESLPALRRIARLHHDGVVLVARTSRLLRYNQVNNFLRFSVHKDSEGASIVIDGVDDPHLGAFKPVVDDLRGITFYCPDPLKTKLFLGERQIADDLLSRNPADHTGRQSLSVRWFRHNPLDFSQWG</sequence>